<dbReference type="InterPro" id="IPR029063">
    <property type="entry name" value="SAM-dependent_MTases_sf"/>
</dbReference>
<dbReference type="Proteomes" id="UP000603227">
    <property type="component" value="Unassembled WGS sequence"/>
</dbReference>
<gene>
    <name evidence="3" type="ORF">GCM10017771_14710</name>
</gene>
<dbReference type="InterPro" id="IPR013216">
    <property type="entry name" value="Methyltransf_11"/>
</dbReference>
<name>A0A919GIS0_9ACTN</name>
<evidence type="ECO:0000313" key="4">
    <source>
        <dbReference type="Proteomes" id="UP000603227"/>
    </source>
</evidence>
<accession>A0A919GIS0</accession>
<feature type="domain" description="Methyltransferase type 11" evidence="2">
    <location>
        <begin position="87"/>
        <end position="143"/>
    </location>
</feature>
<keyword evidence="4" id="KW-1185">Reference proteome</keyword>
<dbReference type="CDD" id="cd02440">
    <property type="entry name" value="AdoMet_MTases"/>
    <property type="match status" value="1"/>
</dbReference>
<dbReference type="AlphaFoldDB" id="A0A919GIS0"/>
<comment type="caution">
    <text evidence="3">The sequence shown here is derived from an EMBL/GenBank/DDBJ whole genome shotgun (WGS) entry which is preliminary data.</text>
</comment>
<proteinExistence type="predicted"/>
<feature type="region of interest" description="Disordered" evidence="1">
    <location>
        <begin position="1"/>
        <end position="21"/>
    </location>
</feature>
<reference evidence="3" key="1">
    <citation type="journal article" date="2014" name="Int. J. Syst. Evol. Microbiol.">
        <title>Complete genome sequence of Corynebacterium casei LMG S-19264T (=DSM 44701T), isolated from a smear-ripened cheese.</title>
        <authorList>
            <consortium name="US DOE Joint Genome Institute (JGI-PGF)"/>
            <person name="Walter F."/>
            <person name="Albersmeier A."/>
            <person name="Kalinowski J."/>
            <person name="Ruckert C."/>
        </authorList>
    </citation>
    <scope>NUCLEOTIDE SEQUENCE</scope>
    <source>
        <strain evidence="3">CGMCC 4.7403</strain>
    </source>
</reference>
<dbReference type="Gene3D" id="3.40.50.150">
    <property type="entry name" value="Vaccinia Virus protein VP39"/>
    <property type="match status" value="1"/>
</dbReference>
<feature type="compositionally biased region" description="Polar residues" evidence="1">
    <location>
        <begin position="1"/>
        <end position="18"/>
    </location>
</feature>
<evidence type="ECO:0000256" key="1">
    <source>
        <dbReference type="SAM" id="MobiDB-lite"/>
    </source>
</evidence>
<evidence type="ECO:0000313" key="3">
    <source>
        <dbReference type="EMBL" id="GHH84723.1"/>
    </source>
</evidence>
<reference evidence="3" key="2">
    <citation type="submission" date="2020-09" db="EMBL/GenBank/DDBJ databases">
        <authorList>
            <person name="Sun Q."/>
            <person name="Zhou Y."/>
        </authorList>
    </citation>
    <scope>NUCLEOTIDE SEQUENCE</scope>
    <source>
        <strain evidence="3">CGMCC 4.7403</strain>
    </source>
</reference>
<sequence>MEQNVANTLPQESTTDSLRQWWDGPLPERLRERTVVAESQNTVLRDFMSQFDVRGANVLEVGGSMASTVAGLPDHRRWVSVDPLAQDSSEDRHEVIGKPVEKAGLERGAFDLVFSCNAFEHMTDLTESMLAIRDALAPGGYVYAHYGPIWSGPDGHHLENVSWEGRDLIFWADNPIPHWTHLMLEPEQMGEMLEEYFAPGLVQKIVHSVYHDDWINRRFFEDYLEAFREAGLTLVSLEGQHVVDYESKYPDGPYRHPAFTRLLSQDPELGLNRRFGPKYRNFRCRDMRVVLRRPKTSAAS</sequence>
<evidence type="ECO:0000259" key="2">
    <source>
        <dbReference type="Pfam" id="PF08241"/>
    </source>
</evidence>
<protein>
    <recommendedName>
        <fullName evidence="2">Methyltransferase type 11 domain-containing protein</fullName>
    </recommendedName>
</protein>
<dbReference type="EMBL" id="BNAT01000004">
    <property type="protein sequence ID" value="GHH84723.1"/>
    <property type="molecule type" value="Genomic_DNA"/>
</dbReference>
<dbReference type="GO" id="GO:0008757">
    <property type="term" value="F:S-adenosylmethionine-dependent methyltransferase activity"/>
    <property type="evidence" value="ECO:0007669"/>
    <property type="project" value="InterPro"/>
</dbReference>
<organism evidence="3 4">
    <name type="scientific">Streptomyces capitiformicae</name>
    <dbReference type="NCBI Taxonomy" id="2014920"/>
    <lineage>
        <taxon>Bacteria</taxon>
        <taxon>Bacillati</taxon>
        <taxon>Actinomycetota</taxon>
        <taxon>Actinomycetes</taxon>
        <taxon>Kitasatosporales</taxon>
        <taxon>Streptomycetaceae</taxon>
        <taxon>Streptomyces</taxon>
    </lineage>
</organism>
<dbReference type="SUPFAM" id="SSF53335">
    <property type="entry name" value="S-adenosyl-L-methionine-dependent methyltransferases"/>
    <property type="match status" value="1"/>
</dbReference>
<dbReference type="Pfam" id="PF08241">
    <property type="entry name" value="Methyltransf_11"/>
    <property type="match status" value="1"/>
</dbReference>